<proteinExistence type="predicted"/>
<sequence length="37" mass="4160">CGEVMVRKITKIETTTIAKHIQVGERVVFDGNTVKEE</sequence>
<organism evidence="1">
    <name type="scientific">marine sediment metagenome</name>
    <dbReference type="NCBI Taxonomy" id="412755"/>
    <lineage>
        <taxon>unclassified sequences</taxon>
        <taxon>metagenomes</taxon>
        <taxon>ecological metagenomes</taxon>
    </lineage>
</organism>
<gene>
    <name evidence="1" type="ORF">LCGC14_1991460</name>
</gene>
<protein>
    <submittedName>
        <fullName evidence="1">Uncharacterized protein</fullName>
    </submittedName>
</protein>
<feature type="non-terminal residue" evidence="1">
    <location>
        <position position="1"/>
    </location>
</feature>
<reference evidence="1" key="1">
    <citation type="journal article" date="2015" name="Nature">
        <title>Complex archaea that bridge the gap between prokaryotes and eukaryotes.</title>
        <authorList>
            <person name="Spang A."/>
            <person name="Saw J.H."/>
            <person name="Jorgensen S.L."/>
            <person name="Zaremba-Niedzwiedzka K."/>
            <person name="Martijn J."/>
            <person name="Lind A.E."/>
            <person name="van Eijk R."/>
            <person name="Schleper C."/>
            <person name="Guy L."/>
            <person name="Ettema T.J."/>
        </authorList>
    </citation>
    <scope>NUCLEOTIDE SEQUENCE</scope>
</reference>
<dbReference type="EMBL" id="LAZR01022471">
    <property type="protein sequence ID" value="KKL81764.1"/>
    <property type="molecule type" value="Genomic_DNA"/>
</dbReference>
<accession>A0A0F9F5T6</accession>
<name>A0A0F9F5T6_9ZZZZ</name>
<evidence type="ECO:0000313" key="1">
    <source>
        <dbReference type="EMBL" id="KKL81764.1"/>
    </source>
</evidence>
<comment type="caution">
    <text evidence="1">The sequence shown here is derived from an EMBL/GenBank/DDBJ whole genome shotgun (WGS) entry which is preliminary data.</text>
</comment>
<dbReference type="AlphaFoldDB" id="A0A0F9F5T6"/>